<evidence type="ECO:0000259" key="4">
    <source>
        <dbReference type="PROSITE" id="PS01124"/>
    </source>
</evidence>
<keyword evidence="3" id="KW-0804">Transcription</keyword>
<proteinExistence type="predicted"/>
<accession>A0A1M7ZS05</accession>
<dbReference type="AlphaFoldDB" id="A0A1M7ZS05"/>
<evidence type="ECO:0000256" key="1">
    <source>
        <dbReference type="ARBA" id="ARBA00023015"/>
    </source>
</evidence>
<name>A0A1M7ZS05_9HYPH</name>
<evidence type="ECO:0000313" key="6">
    <source>
        <dbReference type="Proteomes" id="UP000186406"/>
    </source>
</evidence>
<dbReference type="GO" id="GO:0003700">
    <property type="term" value="F:DNA-binding transcription factor activity"/>
    <property type="evidence" value="ECO:0007669"/>
    <property type="project" value="InterPro"/>
</dbReference>
<dbReference type="Proteomes" id="UP000186406">
    <property type="component" value="Unassembled WGS sequence"/>
</dbReference>
<dbReference type="EMBL" id="FRXO01000017">
    <property type="protein sequence ID" value="SHO67661.1"/>
    <property type="molecule type" value="Genomic_DNA"/>
</dbReference>
<gene>
    <name evidence="5" type="ORF">SAMN02745172_04342</name>
</gene>
<dbReference type="InterPro" id="IPR018060">
    <property type="entry name" value="HTH_AraC"/>
</dbReference>
<organism evidence="5 6">
    <name type="scientific">Pseudoxanthobacter soli DSM 19599</name>
    <dbReference type="NCBI Taxonomy" id="1123029"/>
    <lineage>
        <taxon>Bacteria</taxon>
        <taxon>Pseudomonadati</taxon>
        <taxon>Pseudomonadota</taxon>
        <taxon>Alphaproteobacteria</taxon>
        <taxon>Hyphomicrobiales</taxon>
        <taxon>Segnochrobactraceae</taxon>
        <taxon>Pseudoxanthobacter</taxon>
    </lineage>
</organism>
<dbReference type="GO" id="GO:0005829">
    <property type="term" value="C:cytosol"/>
    <property type="evidence" value="ECO:0007669"/>
    <property type="project" value="TreeGrafter"/>
</dbReference>
<dbReference type="OrthoDB" id="9805730at2"/>
<dbReference type="RefSeq" id="WP_073632716.1">
    <property type="nucleotide sequence ID" value="NZ_FRXO01000017.1"/>
</dbReference>
<keyword evidence="2 5" id="KW-0238">DNA-binding</keyword>
<dbReference type="Pfam" id="PF12625">
    <property type="entry name" value="Arabinose_bd"/>
    <property type="match status" value="1"/>
</dbReference>
<dbReference type="PROSITE" id="PS01124">
    <property type="entry name" value="HTH_ARAC_FAMILY_2"/>
    <property type="match status" value="1"/>
</dbReference>
<evidence type="ECO:0000256" key="2">
    <source>
        <dbReference type="ARBA" id="ARBA00023125"/>
    </source>
</evidence>
<sequence length="357" mass="41270">MDLCRIYRTFWAAAESCGVYRADLLRHANLPLSYNAETDLFMSTRQYFLILRGLEDLSRRASLGTSLIPTITTSGFPAALFIPFVARNLRDALSYVRNYAKLNQPEYLKYETSGGEFYISSEWIYATASVPPIAADLSFSYLMEVARRGSRRHIVPRRVELKRDAPRDRQHEVYFGCRVHFNAPRNVLVLNRDDLDSDFLDYNADLIKIILPGLENSLRDLHARKSLREEVKRVLKGTFACGRPAIRTVARELCMGERTLQRRITEEGTSFRTLLFEARQELARELLSDQSTTVEEAAYLLGFCDAKSFYRAFRDQEGMTPNQWRRTRQAARRASTDRETATIREPRRYYVDALEAV</sequence>
<dbReference type="SMART" id="SM00342">
    <property type="entry name" value="HTH_ARAC"/>
    <property type="match status" value="1"/>
</dbReference>
<dbReference type="SUPFAM" id="SSF46689">
    <property type="entry name" value="Homeodomain-like"/>
    <property type="match status" value="1"/>
</dbReference>
<keyword evidence="1" id="KW-0805">Transcription regulation</keyword>
<protein>
    <submittedName>
        <fullName evidence="5">AraC-type DNA-binding protein</fullName>
    </submittedName>
</protein>
<dbReference type="Pfam" id="PF12833">
    <property type="entry name" value="HTH_18"/>
    <property type="match status" value="1"/>
</dbReference>
<evidence type="ECO:0000256" key="3">
    <source>
        <dbReference type="ARBA" id="ARBA00023163"/>
    </source>
</evidence>
<evidence type="ECO:0000313" key="5">
    <source>
        <dbReference type="EMBL" id="SHO67661.1"/>
    </source>
</evidence>
<dbReference type="InterPro" id="IPR009057">
    <property type="entry name" value="Homeodomain-like_sf"/>
</dbReference>
<dbReference type="Gene3D" id="1.10.10.60">
    <property type="entry name" value="Homeodomain-like"/>
    <property type="match status" value="1"/>
</dbReference>
<dbReference type="PANTHER" id="PTHR47894">
    <property type="entry name" value="HTH-TYPE TRANSCRIPTIONAL REGULATOR GADX"/>
    <property type="match status" value="1"/>
</dbReference>
<reference evidence="5 6" key="1">
    <citation type="submission" date="2016-12" db="EMBL/GenBank/DDBJ databases">
        <authorList>
            <person name="Song W.-J."/>
            <person name="Kurnit D.M."/>
        </authorList>
    </citation>
    <scope>NUCLEOTIDE SEQUENCE [LARGE SCALE GENOMIC DNA]</scope>
    <source>
        <strain evidence="5 6">DSM 19599</strain>
    </source>
</reference>
<dbReference type="GO" id="GO:0000976">
    <property type="term" value="F:transcription cis-regulatory region binding"/>
    <property type="evidence" value="ECO:0007669"/>
    <property type="project" value="TreeGrafter"/>
</dbReference>
<dbReference type="InterPro" id="IPR032687">
    <property type="entry name" value="AraC-type_N"/>
</dbReference>
<dbReference type="STRING" id="1123029.SAMN02745172_04342"/>
<dbReference type="PANTHER" id="PTHR47894:SF1">
    <property type="entry name" value="HTH-TYPE TRANSCRIPTIONAL REGULATOR VQSM"/>
    <property type="match status" value="1"/>
</dbReference>
<keyword evidence="6" id="KW-1185">Reference proteome</keyword>
<feature type="domain" description="HTH araC/xylS-type" evidence="4">
    <location>
        <begin position="229"/>
        <end position="327"/>
    </location>
</feature>